<dbReference type="RefSeq" id="WP_323451535.1">
    <property type="nucleotide sequence ID" value="NZ_BSBI01000021.1"/>
</dbReference>
<dbReference type="EMBL" id="BSBI01000021">
    <property type="protein sequence ID" value="GLF99599.1"/>
    <property type="molecule type" value="Genomic_DNA"/>
</dbReference>
<protein>
    <submittedName>
        <fullName evidence="2">Uncharacterized protein</fullName>
    </submittedName>
</protein>
<proteinExistence type="predicted"/>
<dbReference type="Proteomes" id="UP001291653">
    <property type="component" value="Unassembled WGS sequence"/>
</dbReference>
<sequence>MASRKKNLSPLPDTIWCSAGRSAVERSAGAVEQRLGELAASGAIVEFAACEHPGGRGVGRAFEALWHPGEGTTVRARMQIAYPGEDPLSGWELTAEASRPWDWSWPSPVYMFWPKSRTSPWDLAGSRGFLRFRAANSVDSPESARESVRTALAAEAEIHVLTADDFHDDGPGGELPLVRYLPAGFTGRLVEHRVAPWALRTVNRELECVGLRLAAGGALIVPQRRRPSQLGAADLVLPGYPGRPGRPSALIDAVTRHALFPRQARPELHRRVALLRDRFTLSPGTGSGGGLQEELAAALRAGEDLRKELAEVSALLGEAQRAAQAARVGEAAALREAEVARVALQEARAANEADGLGQALREAEARRDAAEAGAEAAEGRLDEQAREIGWLRSRLAAAGRPVAAAPPEQGCPSSWEELVERAGRELECVVLADTVRQSSPQWRGHPSEPVWRRRTWEALCALDAYARAKAERGSGLLPHLSAYLAWEEAPVPLPRGRYSANESQYVLNTARLREMRMLPVPRAVHPAGRVLMAEHIRIGSGKPPAPRLHFHDHTSGDGRIYVGHIGNHLRNASTN</sequence>
<keyword evidence="1" id="KW-0175">Coiled coil</keyword>
<feature type="coiled-coil region" evidence="1">
    <location>
        <begin position="346"/>
        <end position="387"/>
    </location>
</feature>
<organism evidence="2 3">
    <name type="scientific">Streptomyces yaizuensis</name>
    <dbReference type="NCBI Taxonomy" id="2989713"/>
    <lineage>
        <taxon>Bacteria</taxon>
        <taxon>Bacillati</taxon>
        <taxon>Actinomycetota</taxon>
        <taxon>Actinomycetes</taxon>
        <taxon>Kitasatosporales</taxon>
        <taxon>Streptomycetaceae</taxon>
        <taxon>Streptomyces</taxon>
    </lineage>
</organism>
<name>A0ABQ5PAI3_9ACTN</name>
<evidence type="ECO:0000256" key="1">
    <source>
        <dbReference type="SAM" id="Coils"/>
    </source>
</evidence>
<evidence type="ECO:0000313" key="3">
    <source>
        <dbReference type="Proteomes" id="UP001291653"/>
    </source>
</evidence>
<reference evidence="2 3" key="1">
    <citation type="submission" date="2022-10" db="EMBL/GenBank/DDBJ databases">
        <title>Draft genome sequence of Streptomyces sp. YSPA8.</title>
        <authorList>
            <person name="Moriuchi R."/>
            <person name="Dohra H."/>
            <person name="Yamamura H."/>
            <person name="Kodani S."/>
        </authorList>
    </citation>
    <scope>NUCLEOTIDE SEQUENCE [LARGE SCALE GENOMIC DNA]</scope>
    <source>
        <strain evidence="2 3">YSPA8</strain>
    </source>
</reference>
<accession>A0ABQ5PAI3</accession>
<gene>
    <name evidence="2" type="ORF">SYYSPA8_34900</name>
</gene>
<keyword evidence="3" id="KW-1185">Reference proteome</keyword>
<evidence type="ECO:0000313" key="2">
    <source>
        <dbReference type="EMBL" id="GLF99599.1"/>
    </source>
</evidence>
<comment type="caution">
    <text evidence="2">The sequence shown here is derived from an EMBL/GenBank/DDBJ whole genome shotgun (WGS) entry which is preliminary data.</text>
</comment>